<sequence>MSTETQIKLKFISVDFPVVNFNSEKQFSGEEEISVNIEPKVYFPKDDANHFKIIQEVQVSVENTFNIFIIAIGNFQFNNVDDEKLRRNFVNLNAPAIMFPYIRSFISTLTSNLGNVTGTLNIPPQFFKGELPVISDEDFENNNEK</sequence>
<dbReference type="InterPro" id="IPR003708">
    <property type="entry name" value="SecB"/>
</dbReference>
<keyword evidence="6" id="KW-1185">Reference proteome</keyword>
<gene>
    <name evidence="5" type="ORF">EG240_15710</name>
</gene>
<dbReference type="OrthoDB" id="983047at2"/>
<evidence type="ECO:0000256" key="4">
    <source>
        <dbReference type="ARBA" id="ARBA00023010"/>
    </source>
</evidence>
<dbReference type="Proteomes" id="UP000275719">
    <property type="component" value="Unassembled WGS sequence"/>
</dbReference>
<evidence type="ECO:0000313" key="5">
    <source>
        <dbReference type="EMBL" id="RRJ86899.1"/>
    </source>
</evidence>
<dbReference type="InterPro" id="IPR035958">
    <property type="entry name" value="SecB-like_sf"/>
</dbReference>
<evidence type="ECO:0000313" key="6">
    <source>
        <dbReference type="Proteomes" id="UP000275719"/>
    </source>
</evidence>
<dbReference type="Gene3D" id="3.10.420.10">
    <property type="entry name" value="SecB-like"/>
    <property type="match status" value="1"/>
</dbReference>
<keyword evidence="4" id="KW-0811">Translocation</keyword>
<evidence type="ECO:0000256" key="2">
    <source>
        <dbReference type="ARBA" id="ARBA00022448"/>
    </source>
</evidence>
<keyword evidence="3" id="KW-0653">Protein transport</keyword>
<reference evidence="5 6" key="1">
    <citation type="submission" date="2018-11" db="EMBL/GenBank/DDBJ databases">
        <title>Flavobacterium sp. nov., YIM 102701-2 draft genome.</title>
        <authorList>
            <person name="Li G."/>
            <person name="Jiang Y."/>
        </authorList>
    </citation>
    <scope>NUCLEOTIDE SEQUENCE [LARGE SCALE GENOMIC DNA]</scope>
    <source>
        <strain evidence="5 6">YIM 102701-2</strain>
    </source>
</reference>
<evidence type="ECO:0000256" key="3">
    <source>
        <dbReference type="ARBA" id="ARBA00022927"/>
    </source>
</evidence>
<proteinExistence type="inferred from homology"/>
<comment type="caution">
    <text evidence="5">The sequence shown here is derived from an EMBL/GenBank/DDBJ whole genome shotgun (WGS) entry which is preliminary data.</text>
</comment>
<dbReference type="GO" id="GO:0015031">
    <property type="term" value="P:protein transport"/>
    <property type="evidence" value="ECO:0007669"/>
    <property type="project" value="UniProtKB-KW"/>
</dbReference>
<accession>A0A3P3VZN9</accession>
<protein>
    <recommendedName>
        <fullName evidence="7">Preprotein translocase subunit SecB</fullName>
    </recommendedName>
</protein>
<comment type="similarity">
    <text evidence="1">Belongs to the SecB family.</text>
</comment>
<keyword evidence="2" id="KW-0813">Transport</keyword>
<dbReference type="SUPFAM" id="SSF54611">
    <property type="entry name" value="SecB-like"/>
    <property type="match status" value="1"/>
</dbReference>
<dbReference type="GO" id="GO:0051082">
    <property type="term" value="F:unfolded protein binding"/>
    <property type="evidence" value="ECO:0007669"/>
    <property type="project" value="InterPro"/>
</dbReference>
<organism evidence="5 6">
    <name type="scientific">Paenimyroides tangerinum</name>
    <dbReference type="NCBI Taxonomy" id="2488728"/>
    <lineage>
        <taxon>Bacteria</taxon>
        <taxon>Pseudomonadati</taxon>
        <taxon>Bacteroidota</taxon>
        <taxon>Flavobacteriia</taxon>
        <taxon>Flavobacteriales</taxon>
        <taxon>Flavobacteriaceae</taxon>
        <taxon>Paenimyroides</taxon>
    </lineage>
</organism>
<evidence type="ECO:0000256" key="1">
    <source>
        <dbReference type="ARBA" id="ARBA00009990"/>
    </source>
</evidence>
<name>A0A3P3VZN9_9FLAO</name>
<dbReference type="RefSeq" id="WP_125020284.1">
    <property type="nucleotide sequence ID" value="NZ_RQVQ01000068.1"/>
</dbReference>
<dbReference type="GO" id="GO:0051262">
    <property type="term" value="P:protein tetramerization"/>
    <property type="evidence" value="ECO:0007669"/>
    <property type="project" value="InterPro"/>
</dbReference>
<dbReference type="AlphaFoldDB" id="A0A3P3VZN9"/>
<dbReference type="EMBL" id="RQVQ01000068">
    <property type="protein sequence ID" value="RRJ86899.1"/>
    <property type="molecule type" value="Genomic_DNA"/>
</dbReference>
<dbReference type="Pfam" id="PF02556">
    <property type="entry name" value="SecB"/>
    <property type="match status" value="1"/>
</dbReference>
<evidence type="ECO:0008006" key="7">
    <source>
        <dbReference type="Google" id="ProtNLM"/>
    </source>
</evidence>